<dbReference type="InterPro" id="IPR003593">
    <property type="entry name" value="AAA+_ATPase"/>
</dbReference>
<sequence>MLTIRDINVKIGQVEAVRNFSMDVPAGSMIGLVGRNGAGKTTVMRAIMGLARLSGGSVTLNGENLEKVDIHRRPALGLGYMPETRGLIPDLTVEENILLPTWVMRGIDGKARLKLVYDIMPELMPMADRKALLLSGGQQKLVALGRALTVGTRLLLLDEPFEGVAPALAQRLSEVISSLRSESLSTIMSMSETTHSESLLDQVWRIERGANVAAGAA</sequence>
<dbReference type="Pfam" id="PF00005">
    <property type="entry name" value="ABC_tran"/>
    <property type="match status" value="1"/>
</dbReference>
<dbReference type="Gene3D" id="3.40.50.300">
    <property type="entry name" value="P-loop containing nucleotide triphosphate hydrolases"/>
    <property type="match status" value="1"/>
</dbReference>
<dbReference type="PANTHER" id="PTHR43820:SF4">
    <property type="entry name" value="HIGH-AFFINITY BRANCHED-CHAIN AMINO ACID TRANSPORT ATP-BINDING PROTEIN LIVF"/>
    <property type="match status" value="1"/>
</dbReference>
<accession>A0ABQ5ZRS5</accession>
<dbReference type="InterPro" id="IPR003439">
    <property type="entry name" value="ABC_transporter-like_ATP-bd"/>
</dbReference>
<evidence type="ECO:0000313" key="7">
    <source>
        <dbReference type="EMBL" id="GLR53568.1"/>
    </source>
</evidence>
<dbReference type="PROSITE" id="PS00211">
    <property type="entry name" value="ABC_TRANSPORTER_1"/>
    <property type="match status" value="1"/>
</dbReference>
<keyword evidence="2" id="KW-0813">Transport</keyword>
<feature type="domain" description="ABC transporter" evidence="6">
    <location>
        <begin position="2"/>
        <end position="217"/>
    </location>
</feature>
<evidence type="ECO:0000256" key="5">
    <source>
        <dbReference type="ARBA" id="ARBA00022970"/>
    </source>
</evidence>
<dbReference type="SMART" id="SM00382">
    <property type="entry name" value="AAA"/>
    <property type="match status" value="1"/>
</dbReference>
<evidence type="ECO:0000259" key="6">
    <source>
        <dbReference type="PROSITE" id="PS50893"/>
    </source>
</evidence>
<dbReference type="InterPro" id="IPR027417">
    <property type="entry name" value="P-loop_NTPase"/>
</dbReference>
<organism evidence="7 8">
    <name type="scientific">Shinella yambaruensis</name>
    <dbReference type="NCBI Taxonomy" id="415996"/>
    <lineage>
        <taxon>Bacteria</taxon>
        <taxon>Pseudomonadati</taxon>
        <taxon>Pseudomonadota</taxon>
        <taxon>Alphaproteobacteria</taxon>
        <taxon>Hyphomicrobiales</taxon>
        <taxon>Rhizobiaceae</taxon>
        <taxon>Shinella</taxon>
    </lineage>
</organism>
<dbReference type="PANTHER" id="PTHR43820">
    <property type="entry name" value="HIGH-AFFINITY BRANCHED-CHAIN AMINO ACID TRANSPORT ATP-BINDING PROTEIN LIVF"/>
    <property type="match status" value="1"/>
</dbReference>
<proteinExistence type="inferred from homology"/>
<evidence type="ECO:0000256" key="1">
    <source>
        <dbReference type="ARBA" id="ARBA00005417"/>
    </source>
</evidence>
<dbReference type="InterPro" id="IPR017871">
    <property type="entry name" value="ABC_transporter-like_CS"/>
</dbReference>
<evidence type="ECO:0000256" key="2">
    <source>
        <dbReference type="ARBA" id="ARBA00022448"/>
    </source>
</evidence>
<protein>
    <submittedName>
        <fullName evidence="7">ABC transporter ATP-binding protein</fullName>
    </submittedName>
</protein>
<name>A0ABQ5ZRS5_9HYPH</name>
<dbReference type="PROSITE" id="PS50893">
    <property type="entry name" value="ABC_TRANSPORTER_2"/>
    <property type="match status" value="1"/>
</dbReference>
<evidence type="ECO:0000313" key="8">
    <source>
        <dbReference type="Proteomes" id="UP001156702"/>
    </source>
</evidence>
<dbReference type="SUPFAM" id="SSF52540">
    <property type="entry name" value="P-loop containing nucleoside triphosphate hydrolases"/>
    <property type="match status" value="1"/>
</dbReference>
<keyword evidence="4 7" id="KW-0067">ATP-binding</keyword>
<dbReference type="InterPro" id="IPR052156">
    <property type="entry name" value="BCAA_Transport_ATP-bd_LivF"/>
</dbReference>
<dbReference type="Proteomes" id="UP001156702">
    <property type="component" value="Unassembled WGS sequence"/>
</dbReference>
<evidence type="ECO:0000256" key="4">
    <source>
        <dbReference type="ARBA" id="ARBA00022840"/>
    </source>
</evidence>
<reference evidence="8" key="1">
    <citation type="journal article" date="2019" name="Int. J. Syst. Evol. Microbiol.">
        <title>The Global Catalogue of Microorganisms (GCM) 10K type strain sequencing project: providing services to taxonomists for standard genome sequencing and annotation.</title>
        <authorList>
            <consortium name="The Broad Institute Genomics Platform"/>
            <consortium name="The Broad Institute Genome Sequencing Center for Infectious Disease"/>
            <person name="Wu L."/>
            <person name="Ma J."/>
        </authorList>
    </citation>
    <scope>NUCLEOTIDE SEQUENCE [LARGE SCALE GENOMIC DNA]</scope>
    <source>
        <strain evidence="8">NBRC 102122</strain>
    </source>
</reference>
<comment type="caution">
    <text evidence="7">The sequence shown here is derived from an EMBL/GenBank/DDBJ whole genome shotgun (WGS) entry which is preliminary data.</text>
</comment>
<gene>
    <name evidence="7" type="primary">livF_4</name>
    <name evidence="7" type="ORF">GCM10007923_47840</name>
</gene>
<keyword evidence="3" id="KW-0547">Nucleotide-binding</keyword>
<dbReference type="GO" id="GO:0005524">
    <property type="term" value="F:ATP binding"/>
    <property type="evidence" value="ECO:0007669"/>
    <property type="project" value="UniProtKB-KW"/>
</dbReference>
<comment type="similarity">
    <text evidence="1">Belongs to the ABC transporter superfamily.</text>
</comment>
<evidence type="ECO:0000256" key="3">
    <source>
        <dbReference type="ARBA" id="ARBA00022741"/>
    </source>
</evidence>
<dbReference type="EMBL" id="BSOP01000042">
    <property type="protein sequence ID" value="GLR53568.1"/>
    <property type="molecule type" value="Genomic_DNA"/>
</dbReference>
<dbReference type="RefSeq" id="WP_244767639.1">
    <property type="nucleotide sequence ID" value="NZ_BSOP01000042.1"/>
</dbReference>
<keyword evidence="5" id="KW-0029">Amino-acid transport</keyword>
<keyword evidence="8" id="KW-1185">Reference proteome</keyword>